<name>A0A978UGS7_ZIZJJ</name>
<feature type="transmembrane region" description="Helical" evidence="9">
    <location>
        <begin position="16"/>
        <end position="36"/>
    </location>
</feature>
<proteinExistence type="inferred from homology"/>
<dbReference type="GO" id="GO:0004497">
    <property type="term" value="F:monooxygenase activity"/>
    <property type="evidence" value="ECO:0007669"/>
    <property type="project" value="UniProtKB-KW"/>
</dbReference>
<evidence type="ECO:0000256" key="4">
    <source>
        <dbReference type="ARBA" id="ARBA00022723"/>
    </source>
</evidence>
<evidence type="ECO:0000256" key="9">
    <source>
        <dbReference type="SAM" id="Phobius"/>
    </source>
</evidence>
<evidence type="ECO:0000256" key="7">
    <source>
        <dbReference type="ARBA" id="ARBA00023033"/>
    </source>
</evidence>
<evidence type="ECO:0000256" key="8">
    <source>
        <dbReference type="PIRSR" id="PIRSR602401-1"/>
    </source>
</evidence>
<keyword evidence="7" id="KW-0503">Monooxygenase</keyword>
<accession>A0A978UGS7</accession>
<evidence type="ECO:0000256" key="2">
    <source>
        <dbReference type="ARBA" id="ARBA00010617"/>
    </source>
</evidence>
<dbReference type="PRINTS" id="PR00463">
    <property type="entry name" value="EP450I"/>
</dbReference>
<dbReference type="EMBL" id="JAEACU010000011">
    <property type="protein sequence ID" value="KAH7514008.1"/>
    <property type="molecule type" value="Genomic_DNA"/>
</dbReference>
<organism evidence="10 11">
    <name type="scientific">Ziziphus jujuba var. spinosa</name>
    <dbReference type="NCBI Taxonomy" id="714518"/>
    <lineage>
        <taxon>Eukaryota</taxon>
        <taxon>Viridiplantae</taxon>
        <taxon>Streptophyta</taxon>
        <taxon>Embryophyta</taxon>
        <taxon>Tracheophyta</taxon>
        <taxon>Spermatophyta</taxon>
        <taxon>Magnoliopsida</taxon>
        <taxon>eudicotyledons</taxon>
        <taxon>Gunneridae</taxon>
        <taxon>Pentapetalae</taxon>
        <taxon>rosids</taxon>
        <taxon>fabids</taxon>
        <taxon>Rosales</taxon>
        <taxon>Rhamnaceae</taxon>
        <taxon>Paliureae</taxon>
        <taxon>Ziziphus</taxon>
    </lineage>
</organism>
<dbReference type="FunFam" id="1.10.630.10:FF:000126">
    <property type="entry name" value="Predicted protein"/>
    <property type="match status" value="2"/>
</dbReference>
<sequence>MKITSQTTVFSEEANLLLLLLLLSLPILLFFLINHLRNSWSIFRSSSLPPGPFPWPIIGNILQLGTNPHLSLTRLAQTYGPLISLKLGNQLLVIGSSPSAAMEILKTHDKSLSGRYVPNTLAAKSPELNKFSLGWSLECNELWRNLRTLCRDELFSSKAIGTQACIREKKVKEMLEFIGKRQGQVVKIRELVAAVVFNMISNIVVSKDVVNLEDESENGEINRLVRNVVELVSTPNISDIYPILAPLDIQGLRKKALEQHEKSNKMWKEIIKERKEIRKSRIGDSTRQHDLLDAIINKGCPDDQVNVLFLIVEDELAREINQEDFIAESHVPNLTYLQACIKEALRLYPPIPYLVPHRAVESCQVMNHTIPKDSMILMNLWAIGRDPNYWEDPSEFKPERFLNSSLDFKGNDFQLIPFGSGRRICPGLPMAALHVPLIVASLIHFFDWSLPLGKDPRDLDMTEKSGLDMAGGAWPIIGHLHLFGGQQLTHKTLGSMAEKYGPVFTIKLGFHRVLVLNSIEMARECFTVHDKVFFSRPSVAASKLLGYDYAMFGFAPYGDYWREVQTIIKELYKLWASKAGEGGGVLVDMMKWFGDLTHNISLRMIGGKRYFGVDAEFEDEETRRCKKLMRDFVSLFSVFVLSDAIPSLGWLDINGYEKAMKKTSKDLDILLGEWLEDHKQKRLIGGEDKEEQDFMDVMLYILDDSTNISGFDADTIIKATCLNAQDELDMVVGKQRHVDESDIKNLIYLQAIAKETLRLYPPNPMISLRSAMENCTLSSGYFIPAGTRLMVNVWKVQRDERVWPSPDDFHPERFLTIHKQMDVRGKDFELIPFGSGRRSCPGISMSLQVMHLALASFLHSFEVSKPVFNEDLDMTESSGLTNMRATPLRVFLTPRLSSNLYEH</sequence>
<evidence type="ECO:0000256" key="6">
    <source>
        <dbReference type="ARBA" id="ARBA00023004"/>
    </source>
</evidence>
<dbReference type="Pfam" id="PF00067">
    <property type="entry name" value="p450"/>
    <property type="match status" value="4"/>
</dbReference>
<dbReference type="InterPro" id="IPR050651">
    <property type="entry name" value="Plant_Cytochrome_P450_Monoox"/>
</dbReference>
<keyword evidence="5" id="KW-0560">Oxidoreductase</keyword>
<keyword evidence="9" id="KW-0812">Transmembrane</keyword>
<evidence type="ECO:0000256" key="3">
    <source>
        <dbReference type="ARBA" id="ARBA00022617"/>
    </source>
</evidence>
<dbReference type="InterPro" id="IPR036396">
    <property type="entry name" value="Cyt_P450_sf"/>
</dbReference>
<comment type="similarity">
    <text evidence="2">Belongs to the cytochrome P450 family.</text>
</comment>
<dbReference type="PROSITE" id="PS00086">
    <property type="entry name" value="CYTOCHROME_P450"/>
    <property type="match status" value="2"/>
</dbReference>
<evidence type="ECO:0008006" key="12">
    <source>
        <dbReference type="Google" id="ProtNLM"/>
    </source>
</evidence>
<evidence type="ECO:0000313" key="11">
    <source>
        <dbReference type="Proteomes" id="UP000813462"/>
    </source>
</evidence>
<keyword evidence="6 8" id="KW-0408">Iron</keyword>
<dbReference type="InterPro" id="IPR002401">
    <property type="entry name" value="Cyt_P450_E_grp-I"/>
</dbReference>
<dbReference type="Proteomes" id="UP000813462">
    <property type="component" value="Unassembled WGS sequence"/>
</dbReference>
<protein>
    <recommendedName>
        <fullName evidence="12">Cytochrome P450 CYP736A12-like</fullName>
    </recommendedName>
</protein>
<feature type="binding site" description="axial binding residue" evidence="8">
    <location>
        <position position="840"/>
    </location>
    <ligand>
        <name>heme</name>
        <dbReference type="ChEBI" id="CHEBI:30413"/>
    </ligand>
    <ligandPart>
        <name>Fe</name>
        <dbReference type="ChEBI" id="CHEBI:18248"/>
    </ligandPart>
</feature>
<dbReference type="SUPFAM" id="SSF48264">
    <property type="entry name" value="Cytochrome P450"/>
    <property type="match status" value="2"/>
</dbReference>
<dbReference type="PANTHER" id="PTHR47947">
    <property type="entry name" value="CYTOCHROME P450 82C3-RELATED"/>
    <property type="match status" value="1"/>
</dbReference>
<comment type="cofactor">
    <cofactor evidence="1 8">
        <name>heme</name>
        <dbReference type="ChEBI" id="CHEBI:30413"/>
    </cofactor>
</comment>
<dbReference type="InterPro" id="IPR001128">
    <property type="entry name" value="Cyt_P450"/>
</dbReference>
<keyword evidence="9" id="KW-0472">Membrane</keyword>
<keyword evidence="3 8" id="KW-0349">Heme</keyword>
<keyword evidence="9" id="KW-1133">Transmembrane helix</keyword>
<dbReference type="AlphaFoldDB" id="A0A978UGS7"/>
<dbReference type="GO" id="GO:0005506">
    <property type="term" value="F:iron ion binding"/>
    <property type="evidence" value="ECO:0007669"/>
    <property type="project" value="InterPro"/>
</dbReference>
<dbReference type="GO" id="GO:0016705">
    <property type="term" value="F:oxidoreductase activity, acting on paired donors, with incorporation or reduction of molecular oxygen"/>
    <property type="evidence" value="ECO:0007669"/>
    <property type="project" value="InterPro"/>
</dbReference>
<evidence type="ECO:0000256" key="1">
    <source>
        <dbReference type="ARBA" id="ARBA00001971"/>
    </source>
</evidence>
<evidence type="ECO:0000256" key="5">
    <source>
        <dbReference type="ARBA" id="ARBA00023002"/>
    </source>
</evidence>
<dbReference type="InterPro" id="IPR017972">
    <property type="entry name" value="Cyt_P450_CS"/>
</dbReference>
<comment type="caution">
    <text evidence="10">The sequence shown here is derived from an EMBL/GenBank/DDBJ whole genome shotgun (WGS) entry which is preliminary data.</text>
</comment>
<keyword evidence="4 8" id="KW-0479">Metal-binding</keyword>
<dbReference type="GO" id="GO:0020037">
    <property type="term" value="F:heme binding"/>
    <property type="evidence" value="ECO:0007669"/>
    <property type="project" value="InterPro"/>
</dbReference>
<reference evidence="10" key="1">
    <citation type="journal article" date="2021" name="Front. Plant Sci.">
        <title>Chromosome-Scale Genome Assembly for Chinese Sour Jujube and Insights Into Its Genome Evolution and Domestication Signature.</title>
        <authorList>
            <person name="Shen L.-Y."/>
            <person name="Luo H."/>
            <person name="Wang X.-L."/>
            <person name="Wang X.-M."/>
            <person name="Qiu X.-J."/>
            <person name="Liu H."/>
            <person name="Zhou S.-S."/>
            <person name="Jia K.-H."/>
            <person name="Nie S."/>
            <person name="Bao Y.-T."/>
            <person name="Zhang R.-G."/>
            <person name="Yun Q.-Z."/>
            <person name="Chai Y.-H."/>
            <person name="Lu J.-Y."/>
            <person name="Li Y."/>
            <person name="Zhao S.-W."/>
            <person name="Mao J.-F."/>
            <person name="Jia S.-G."/>
            <person name="Mao Y.-M."/>
        </authorList>
    </citation>
    <scope>NUCLEOTIDE SEQUENCE</scope>
    <source>
        <strain evidence="10">AT0</strain>
        <tissue evidence="10">Leaf</tissue>
    </source>
</reference>
<gene>
    <name evidence="10" type="ORF">FEM48_Zijuj11G0043100</name>
</gene>
<evidence type="ECO:0000313" key="10">
    <source>
        <dbReference type="EMBL" id="KAH7514008.1"/>
    </source>
</evidence>
<dbReference type="Gene3D" id="1.10.630.10">
    <property type="entry name" value="Cytochrome P450"/>
    <property type="match status" value="4"/>
</dbReference>
<dbReference type="PANTHER" id="PTHR47947:SF29">
    <property type="entry name" value="CYTOCHROME P450 CYP82D47-LIKE"/>
    <property type="match status" value="1"/>
</dbReference>